<evidence type="ECO:0000256" key="2">
    <source>
        <dbReference type="ARBA" id="ARBA00023002"/>
    </source>
</evidence>
<name>A0A158E022_9BURK</name>
<accession>A0A158E022</accession>
<dbReference type="SUPFAM" id="SSF53720">
    <property type="entry name" value="ALDH-like"/>
    <property type="match status" value="1"/>
</dbReference>
<dbReference type="Gene3D" id="3.40.309.10">
    <property type="entry name" value="Aldehyde Dehydrogenase, Chain A, domain 2"/>
    <property type="match status" value="1"/>
</dbReference>
<comment type="similarity">
    <text evidence="1 4">Belongs to the aldehyde dehydrogenase family.</text>
</comment>
<dbReference type="AlphaFoldDB" id="A0A158E022"/>
<sequence>MKVEKAIWGTEIPVREFAMSINGRRIASEHTDFAINPATEQPIAPFPLASRQHLDLAVESANAAFEVWRETGIAERRSALEKLADLIEQNYEAFLTLLTTEQGKPRAGAEWEIGGSIHWLREIGKQSLPDEVVRDDGENRVVTRYTPIGVIGGITPWNFPLLLAVWKIAPALMAGNTMVLKPSPYTPLCTLWFGELAQSVLPPGVLNVVSGGNELGQWMTEHPGIGKIAFTGSTATGKRVMQSAASNLKRLTLELGGNDPAIVLPDVDPEAIAQDLFWASFQNSSQFCVATKRLYVHEEIYDHVVAALVDYAKTVQVDNGLLVESQLGPLQNRMQYEKVSDLLQDSVAQGHRILLGGAPSDSVGYFIPITLIDNPPDDSRCVAEEAFGPVLPILKFKDVDEAIRRANSTEYGLAASVWSKDIEKAQAVARRLESGTVWINQIHVFGPDIAFGGHKQSGMGIENSLHGLSEYCNMQTIMERALPN</sequence>
<dbReference type="InterPro" id="IPR016163">
    <property type="entry name" value="Ald_DH_C"/>
</dbReference>
<dbReference type="InterPro" id="IPR016161">
    <property type="entry name" value="Ald_DH/histidinol_DH"/>
</dbReference>
<reference evidence="6" key="1">
    <citation type="submission" date="2016-01" db="EMBL/GenBank/DDBJ databases">
        <authorList>
            <person name="Peeters C."/>
        </authorList>
    </citation>
    <scope>NUCLEOTIDE SEQUENCE [LARGE SCALE GENOMIC DNA]</scope>
    <source>
        <strain evidence="6">LMG 29323</strain>
    </source>
</reference>
<protein>
    <submittedName>
        <fullName evidence="6">Betaine-aldehyde dehydrogenase</fullName>
    </submittedName>
</protein>
<dbReference type="Gene3D" id="3.40.605.10">
    <property type="entry name" value="Aldehyde Dehydrogenase, Chain A, domain 1"/>
    <property type="match status" value="1"/>
</dbReference>
<evidence type="ECO:0000313" key="6">
    <source>
        <dbReference type="EMBL" id="SAK99287.1"/>
    </source>
</evidence>
<dbReference type="InterPro" id="IPR029510">
    <property type="entry name" value="Ald_DH_CS_GLU"/>
</dbReference>
<dbReference type="PANTHER" id="PTHR11699">
    <property type="entry name" value="ALDEHYDE DEHYDROGENASE-RELATED"/>
    <property type="match status" value="1"/>
</dbReference>
<keyword evidence="7" id="KW-1185">Reference proteome</keyword>
<proteinExistence type="inferred from homology"/>
<dbReference type="GO" id="GO:0016620">
    <property type="term" value="F:oxidoreductase activity, acting on the aldehyde or oxo group of donors, NAD or NADP as acceptor"/>
    <property type="evidence" value="ECO:0007669"/>
    <property type="project" value="InterPro"/>
</dbReference>
<gene>
    <name evidence="6" type="ORF">AWB80_07642</name>
</gene>
<dbReference type="FunFam" id="3.40.309.10:FF:000009">
    <property type="entry name" value="Aldehyde dehydrogenase A"/>
    <property type="match status" value="1"/>
</dbReference>
<feature type="active site" evidence="3">
    <location>
        <position position="254"/>
    </location>
</feature>
<organism evidence="6 7">
    <name type="scientific">Caballeronia pedi</name>
    <dbReference type="NCBI Taxonomy" id="1777141"/>
    <lineage>
        <taxon>Bacteria</taxon>
        <taxon>Pseudomonadati</taxon>
        <taxon>Pseudomonadota</taxon>
        <taxon>Betaproteobacteria</taxon>
        <taxon>Burkholderiales</taxon>
        <taxon>Burkholderiaceae</taxon>
        <taxon>Caballeronia</taxon>
    </lineage>
</organism>
<dbReference type="OrthoDB" id="6187633at2"/>
<dbReference type="EMBL" id="FCOE02000052">
    <property type="protein sequence ID" value="SAK99287.1"/>
    <property type="molecule type" value="Genomic_DNA"/>
</dbReference>
<evidence type="ECO:0000313" key="7">
    <source>
        <dbReference type="Proteomes" id="UP000054911"/>
    </source>
</evidence>
<evidence type="ECO:0000256" key="1">
    <source>
        <dbReference type="ARBA" id="ARBA00009986"/>
    </source>
</evidence>
<comment type="caution">
    <text evidence="6">The sequence shown here is derived from an EMBL/GenBank/DDBJ whole genome shotgun (WGS) entry which is preliminary data.</text>
</comment>
<dbReference type="InterPro" id="IPR015590">
    <property type="entry name" value="Aldehyde_DH_dom"/>
</dbReference>
<dbReference type="FunFam" id="3.40.605.10:FF:000007">
    <property type="entry name" value="NAD/NADP-dependent betaine aldehyde dehydrogenase"/>
    <property type="match status" value="1"/>
</dbReference>
<dbReference type="STRING" id="1777141.AWB80_07642"/>
<keyword evidence="2 4" id="KW-0560">Oxidoreductase</keyword>
<dbReference type="Proteomes" id="UP000054911">
    <property type="component" value="Unassembled WGS sequence"/>
</dbReference>
<evidence type="ECO:0000256" key="4">
    <source>
        <dbReference type="RuleBase" id="RU003345"/>
    </source>
</evidence>
<evidence type="ECO:0000256" key="3">
    <source>
        <dbReference type="PROSITE-ProRule" id="PRU10007"/>
    </source>
</evidence>
<dbReference type="InterPro" id="IPR016162">
    <property type="entry name" value="Ald_DH_N"/>
</dbReference>
<evidence type="ECO:0000259" key="5">
    <source>
        <dbReference type="Pfam" id="PF00171"/>
    </source>
</evidence>
<dbReference type="InterPro" id="IPR044086">
    <property type="entry name" value="LUC3-like"/>
</dbReference>
<dbReference type="RefSeq" id="WP_061179836.1">
    <property type="nucleotide sequence ID" value="NZ_FCOE02000052.1"/>
</dbReference>
<dbReference type="CDD" id="cd07106">
    <property type="entry name" value="ALDH_AldA-AAD23400"/>
    <property type="match status" value="1"/>
</dbReference>
<feature type="domain" description="Aldehyde dehydrogenase" evidence="5">
    <location>
        <begin position="34"/>
        <end position="477"/>
    </location>
</feature>
<dbReference type="PROSITE" id="PS00687">
    <property type="entry name" value="ALDEHYDE_DEHYDR_GLU"/>
    <property type="match status" value="1"/>
</dbReference>
<dbReference type="Pfam" id="PF00171">
    <property type="entry name" value="Aldedh"/>
    <property type="match status" value="1"/>
</dbReference>